<evidence type="ECO:0000313" key="4">
    <source>
        <dbReference type="Proteomes" id="UP001152797"/>
    </source>
</evidence>
<feature type="compositionally biased region" description="Basic and acidic residues" evidence="1">
    <location>
        <begin position="1340"/>
        <end position="1366"/>
    </location>
</feature>
<feature type="compositionally biased region" description="Basic and acidic residues" evidence="1">
    <location>
        <begin position="1415"/>
        <end position="1431"/>
    </location>
</feature>
<dbReference type="Proteomes" id="UP001152797">
    <property type="component" value="Unassembled WGS sequence"/>
</dbReference>
<proteinExistence type="predicted"/>
<keyword evidence="4" id="KW-1185">Reference proteome</keyword>
<name>A0A9P1C3R3_9DINO</name>
<feature type="compositionally biased region" description="Basic and acidic residues" evidence="1">
    <location>
        <begin position="1316"/>
        <end position="1328"/>
    </location>
</feature>
<feature type="non-terminal residue" evidence="2">
    <location>
        <position position="1"/>
    </location>
</feature>
<feature type="compositionally biased region" description="Basic and acidic residues" evidence="1">
    <location>
        <begin position="751"/>
        <end position="783"/>
    </location>
</feature>
<feature type="region of interest" description="Disordered" evidence="1">
    <location>
        <begin position="1292"/>
        <end position="1554"/>
    </location>
</feature>
<comment type="caution">
    <text evidence="2">The sequence shown here is derived from an EMBL/GenBank/DDBJ whole genome shotgun (WGS) entry which is preliminary data.</text>
</comment>
<feature type="non-terminal residue" evidence="2">
    <location>
        <position position="1568"/>
    </location>
</feature>
<dbReference type="EMBL" id="CAMXCT010000813">
    <property type="protein sequence ID" value="CAI3983558.1"/>
    <property type="molecule type" value="Genomic_DNA"/>
</dbReference>
<accession>A0A9P1C3R3</accession>
<reference evidence="3" key="2">
    <citation type="submission" date="2024-04" db="EMBL/GenBank/DDBJ databases">
        <authorList>
            <person name="Chen Y."/>
            <person name="Shah S."/>
            <person name="Dougan E. K."/>
            <person name="Thang M."/>
            <person name="Chan C."/>
        </authorList>
    </citation>
    <scope>NUCLEOTIDE SEQUENCE [LARGE SCALE GENOMIC DNA]</scope>
</reference>
<feature type="compositionally biased region" description="Low complexity" evidence="1">
    <location>
        <begin position="1329"/>
        <end position="1339"/>
    </location>
</feature>
<feature type="compositionally biased region" description="Basic and acidic residues" evidence="1">
    <location>
        <begin position="1379"/>
        <end position="1402"/>
    </location>
</feature>
<evidence type="ECO:0000313" key="2">
    <source>
        <dbReference type="EMBL" id="CAI3983558.1"/>
    </source>
</evidence>
<evidence type="ECO:0000256" key="1">
    <source>
        <dbReference type="SAM" id="MobiDB-lite"/>
    </source>
</evidence>
<gene>
    <name evidence="2" type="ORF">C1SCF055_LOCUS11163</name>
</gene>
<feature type="compositionally biased region" description="Basic and acidic residues" evidence="1">
    <location>
        <begin position="1443"/>
        <end position="1494"/>
    </location>
</feature>
<feature type="compositionally biased region" description="Basic and acidic residues" evidence="1">
    <location>
        <begin position="1529"/>
        <end position="1538"/>
    </location>
</feature>
<evidence type="ECO:0000313" key="3">
    <source>
        <dbReference type="EMBL" id="CAL1136933.1"/>
    </source>
</evidence>
<sequence length="1568" mass="177218">KIFSMRMSRLLFEKTEKGENSFALDLILWRNGKFEAINTSQAIHRMNPIYGHKTCALHFGHWPSRHKMPSYGHYSVVAMTAESDTITLKAWLRLLGIGKNRLRRTRKRCRGQDERIGAESMLNTSDEELRTKLMNRPIKQISDHFDPMQLPIRELPHGNVANLYLLYIAWCKAKSEEATCRSTFYNTFKDVDAVLSLIKRALDSTQVLLTPRDMMRAIELKLGPLYQQQNMVFKTFWVEQVRDWVSILPPSVTLWNAYRDRKDPLLVLPNALKLESDYFIRMANRAPAVDPFLSPERIEELRHMATEIAEDFPHMGRAVTYYKTLLVENPKVEPYPRIKFLGQVDRSNARWCKFNLGEQHPRPKPHALKVTFHRARGRDYFPNNNQVMCFFKEFCTFGYRSSSDAIVCKFPYADGSRTLEEFSVGVNDGFTKLLIMPLVVSFLGELEVSKEECKEMEHVLASFRYVRLPLEVLAQDFWVPGSTARSESPHVHGNQLFGEILATTDRTAILYAERATEDFARHASPEASLKVKKAAQLSDEQHHHLFDICCLWQWLVPRLEKNYPSEIVEKHDRLFHKGLLDGDLGAVMRAGEDFNWERINFVLEIRGQHLEQYISESQDKAKNAHEKNEKEHAKKRAKLVKQLEESHARAWRVVVDYINDNLRIFPSKLEHAESALLPNTKLWVKTSLEEMNCLSADDHSIFIWLNCPVVGIISSEKYDYFLTCICNLLADFPKNSVAVILHPNRAASLDKRKSATRKREKDEPEDQKVIPDGEVKPETKDEDSGNESEGEGKSKSGIAGEEADVRDVIYNLEKDLRLKDRNLRIRSLTWIWDQASIYGKRDGVLTGLAVVSGADKHNLMKQSRGWKQGTVHGVSMLPRQQMWKPVAGGTDIVKKTMSAFCIASSKATALIDLHAYDGFPALAALESGDELVNRLSNKIYEACRLKSIQLPNFPDFGPTIAALREGSVAPTNSDGFKVCIQQHDKLKILESMASKWLATESLKDKALEMIENHNSIYNIGGEMLLEDRIAQPEAEAETAKKIKVEASQVATNEQVTALQNQFSFGSGEWRDGTDAKEVTADADAKWFSFRLDAKSLIVLEKKTAPEHLATLDCLDVPTAVDSVLRELEVKLRISHHSLKKSENSITSTKDLVFVLDELNEEPTKKKRKKANKDESVAGVTMKNFGSNVSVPKVKGSSLLKVAWRCRLDNQERLPFEYLIENTDDASASLAMEHLAATEIEAGLDAEVPQILPDEAARNINSQSSETIILSPSVHGTDMQEYKDVKVDVKKRKVHTEVEQCSPEIDNEKPKKRQKKNKEAHGGSKEAKAESSSAGSGKPPSESKPEKEGITKKDAQVSKLPKADPKPTAKVGRAASARSDTNEDSKAGDKALKGNEEDTDAKKHAPKGTVKKMKKDNKEEKKEEKDKEDRTMVPKATPKRAAKKDKAEEEKDTKVDKKRKEDQNLVKKGKDMKSKKDQNLVKKGKDMKSKKDQNLVKKGKGKKNGEKEEDKEVLLKRKLHSVYSGASKKARSEGKDPTESKALAAAARAKIRRDDGAIVEKAEATTIRA</sequence>
<organism evidence="2">
    <name type="scientific">Cladocopium goreaui</name>
    <dbReference type="NCBI Taxonomy" id="2562237"/>
    <lineage>
        <taxon>Eukaryota</taxon>
        <taxon>Sar</taxon>
        <taxon>Alveolata</taxon>
        <taxon>Dinophyceae</taxon>
        <taxon>Suessiales</taxon>
        <taxon>Symbiodiniaceae</taxon>
        <taxon>Cladocopium</taxon>
    </lineage>
</organism>
<dbReference type="EMBL" id="CAMXCT020000813">
    <property type="protein sequence ID" value="CAL1136933.1"/>
    <property type="molecule type" value="Genomic_DNA"/>
</dbReference>
<protein>
    <submittedName>
        <fullName evidence="2">Uncharacterized protein</fullName>
    </submittedName>
</protein>
<feature type="compositionally biased region" description="Basic residues" evidence="1">
    <location>
        <begin position="1403"/>
        <end position="1414"/>
    </location>
</feature>
<feature type="region of interest" description="Disordered" evidence="1">
    <location>
        <begin position="751"/>
        <end position="798"/>
    </location>
</feature>
<feature type="compositionally biased region" description="Basic and acidic residues" evidence="1">
    <location>
        <begin position="1502"/>
        <end position="1514"/>
    </location>
</feature>
<reference evidence="2" key="1">
    <citation type="submission" date="2022-10" db="EMBL/GenBank/DDBJ databases">
        <authorList>
            <person name="Chen Y."/>
            <person name="Dougan E. K."/>
            <person name="Chan C."/>
            <person name="Rhodes N."/>
            <person name="Thang M."/>
        </authorList>
    </citation>
    <scope>NUCLEOTIDE SEQUENCE</scope>
</reference>
<dbReference type="EMBL" id="CAMXCT030000813">
    <property type="protein sequence ID" value="CAL4770870.1"/>
    <property type="molecule type" value="Genomic_DNA"/>
</dbReference>